<comment type="caution">
    <text evidence="1">The sequence shown here is derived from an EMBL/GenBank/DDBJ whole genome shotgun (WGS) entry which is preliminary data.</text>
</comment>
<accession>A0ABV7KAR5</accession>
<evidence type="ECO:0000313" key="2">
    <source>
        <dbReference type="Proteomes" id="UP001595583"/>
    </source>
</evidence>
<evidence type="ECO:0000313" key="1">
    <source>
        <dbReference type="EMBL" id="MFC3206911.1"/>
    </source>
</evidence>
<keyword evidence="2" id="KW-1185">Reference proteome</keyword>
<dbReference type="Proteomes" id="UP001595583">
    <property type="component" value="Unassembled WGS sequence"/>
</dbReference>
<reference evidence="2" key="1">
    <citation type="journal article" date="2019" name="Int. J. Syst. Evol. Microbiol.">
        <title>The Global Catalogue of Microorganisms (GCM) 10K type strain sequencing project: providing services to taxonomists for standard genome sequencing and annotation.</title>
        <authorList>
            <consortium name="The Broad Institute Genomics Platform"/>
            <consortium name="The Broad Institute Genome Sequencing Center for Infectious Disease"/>
            <person name="Wu L."/>
            <person name="Ma J."/>
        </authorList>
    </citation>
    <scope>NUCLEOTIDE SEQUENCE [LARGE SCALE GENOMIC DNA]</scope>
    <source>
        <strain evidence="2">KCTC 52165</strain>
    </source>
</reference>
<sequence length="41" mass="4523">MPDHKLRAALMAAVIAAMNEVGLATFKRTSLFMSNERNCRG</sequence>
<proteinExistence type="predicted"/>
<dbReference type="EMBL" id="JBHRTK010000012">
    <property type="protein sequence ID" value="MFC3206911.1"/>
    <property type="molecule type" value="Genomic_DNA"/>
</dbReference>
<organism evidence="1 2">
    <name type="scientific">Aquamicrobium soli</name>
    <dbReference type="NCBI Taxonomy" id="1811518"/>
    <lineage>
        <taxon>Bacteria</taxon>
        <taxon>Pseudomonadati</taxon>
        <taxon>Pseudomonadota</taxon>
        <taxon>Alphaproteobacteria</taxon>
        <taxon>Hyphomicrobiales</taxon>
        <taxon>Phyllobacteriaceae</taxon>
        <taxon>Aquamicrobium</taxon>
    </lineage>
</organism>
<gene>
    <name evidence="1" type="ORF">ACFOHJ_11860</name>
</gene>
<protein>
    <submittedName>
        <fullName evidence="1">Uncharacterized protein</fullName>
    </submittedName>
</protein>
<dbReference type="RefSeq" id="WP_378220712.1">
    <property type="nucleotide sequence ID" value="NZ_JBHRTK010000012.1"/>
</dbReference>
<name>A0ABV7KAR5_9HYPH</name>